<protein>
    <submittedName>
        <fullName evidence="2">Epimerase</fullName>
    </submittedName>
</protein>
<accession>A0A1E8QAS5</accession>
<keyword evidence="3" id="KW-1185">Reference proteome</keyword>
<reference evidence="2 3" key="1">
    <citation type="submission" date="2016-09" db="EMBL/GenBank/DDBJ databases">
        <title>genome sequence of Mycobacterium sp. 739 SCH.</title>
        <authorList>
            <person name="Greninger A.L."/>
            <person name="Qin X."/>
            <person name="Jerome K."/>
            <person name="Vora S."/>
            <person name="Quinn K."/>
        </authorList>
    </citation>
    <scope>NUCLEOTIDE SEQUENCE [LARGE SCALE GENOMIC DNA]</scope>
    <source>
        <strain evidence="2 3">SCH</strain>
    </source>
</reference>
<evidence type="ECO:0000313" key="2">
    <source>
        <dbReference type="EMBL" id="OFJ55371.1"/>
    </source>
</evidence>
<proteinExistence type="predicted"/>
<evidence type="ECO:0000259" key="1">
    <source>
        <dbReference type="Pfam" id="PF01370"/>
    </source>
</evidence>
<comment type="caution">
    <text evidence="2">The sequence shown here is derived from an EMBL/GenBank/DDBJ whole genome shotgun (WGS) entry which is preliminary data.</text>
</comment>
<dbReference type="InterPro" id="IPR001509">
    <property type="entry name" value="Epimerase_deHydtase"/>
</dbReference>
<dbReference type="Proteomes" id="UP000178953">
    <property type="component" value="Unassembled WGS sequence"/>
</dbReference>
<dbReference type="PANTHER" id="PTHR48079">
    <property type="entry name" value="PROTEIN YEEZ"/>
    <property type="match status" value="1"/>
</dbReference>
<organism evidence="2 3">
    <name type="scientific">Mycolicibacterium grossiae</name>
    <dbReference type="NCBI Taxonomy" id="1552759"/>
    <lineage>
        <taxon>Bacteria</taxon>
        <taxon>Bacillati</taxon>
        <taxon>Actinomycetota</taxon>
        <taxon>Actinomycetes</taxon>
        <taxon>Mycobacteriales</taxon>
        <taxon>Mycobacteriaceae</taxon>
        <taxon>Mycolicibacterium</taxon>
    </lineage>
</organism>
<dbReference type="GO" id="GO:0005737">
    <property type="term" value="C:cytoplasm"/>
    <property type="evidence" value="ECO:0007669"/>
    <property type="project" value="TreeGrafter"/>
</dbReference>
<dbReference type="OrthoDB" id="3338687at2"/>
<feature type="domain" description="NAD-dependent epimerase/dehydratase" evidence="1">
    <location>
        <begin position="7"/>
        <end position="246"/>
    </location>
</feature>
<dbReference type="Pfam" id="PF01370">
    <property type="entry name" value="Epimerase"/>
    <property type="match status" value="1"/>
</dbReference>
<dbReference type="InterPro" id="IPR051783">
    <property type="entry name" value="NAD(P)-dependent_oxidoreduct"/>
</dbReference>
<sequence length="451" mass="47658">MTAPRRIVVTGASGNVGSGVLRALARHVPEAEVVGVCRRPPTVGDLYARVHWHAVDLSAPDAAERLAPAMAGADVVIHLALALYPVHDTDYLYRANVLGTQAVLTAMTEAGIRHLVYASSLGVYAPGPRVPVPETYPTTGQPTSTYSRHKVMVEAILDDYERAHPDTVVSRFRPTVVAQRETASMVRSLYLGPLIPRIALEIMRRKALPVLPLPRGLALQFVHTDDVGEAAVRLMRCRSVGSYNVAADPLDDAGLAALVGGRPIPIDAGFVRRVVVALSSLHAIAVTPGWYDVATNTPLMDTTKLRTETGWAPTHSSTDSARELIDGLADGAVGSSAALGYDDAAVATTRTAVDTVHDASLALWLALAVARALGVRRVGWPEAAAIGTNLAAGTPAALDRLARRRRDPVALLAPPTVGAAVLASRRGGWAPVIATSLLGVLALAERRRSTR</sequence>
<dbReference type="SUPFAM" id="SSF51735">
    <property type="entry name" value="NAD(P)-binding Rossmann-fold domains"/>
    <property type="match status" value="1"/>
</dbReference>
<dbReference type="Gene3D" id="3.40.50.720">
    <property type="entry name" value="NAD(P)-binding Rossmann-like Domain"/>
    <property type="match status" value="1"/>
</dbReference>
<dbReference type="EMBL" id="MCHX01000004">
    <property type="protein sequence ID" value="OFJ55371.1"/>
    <property type="molecule type" value="Genomic_DNA"/>
</dbReference>
<dbReference type="InterPro" id="IPR036291">
    <property type="entry name" value="NAD(P)-bd_dom_sf"/>
</dbReference>
<dbReference type="GO" id="GO:0004029">
    <property type="term" value="F:aldehyde dehydrogenase (NAD+) activity"/>
    <property type="evidence" value="ECO:0007669"/>
    <property type="project" value="TreeGrafter"/>
</dbReference>
<name>A0A1E8QAS5_9MYCO</name>
<dbReference type="AlphaFoldDB" id="A0A1E8QAS5"/>
<evidence type="ECO:0000313" key="3">
    <source>
        <dbReference type="Proteomes" id="UP000178953"/>
    </source>
</evidence>
<dbReference type="PANTHER" id="PTHR48079:SF6">
    <property type="entry name" value="NAD(P)-BINDING DOMAIN-CONTAINING PROTEIN-RELATED"/>
    <property type="match status" value="1"/>
</dbReference>
<gene>
    <name evidence="2" type="ORF">BEL07_02470</name>
</gene>